<feature type="chain" id="PRO_5019816592" description="Peptidase S1 domain-containing protein" evidence="1">
    <location>
        <begin position="21"/>
        <end position="343"/>
    </location>
</feature>
<proteinExistence type="predicted"/>
<evidence type="ECO:0000313" key="3">
    <source>
        <dbReference type="EMBL" id="TDG39161.1"/>
    </source>
</evidence>
<dbReference type="GO" id="GO:0004252">
    <property type="term" value="F:serine-type endopeptidase activity"/>
    <property type="evidence" value="ECO:0007669"/>
    <property type="project" value="InterPro"/>
</dbReference>
<evidence type="ECO:0000259" key="2">
    <source>
        <dbReference type="Pfam" id="PF00089"/>
    </source>
</evidence>
<organism evidence="3 4">
    <name type="scientific">Drosophila navojoa</name>
    <name type="common">Fruit fly</name>
    <dbReference type="NCBI Taxonomy" id="7232"/>
    <lineage>
        <taxon>Eukaryota</taxon>
        <taxon>Metazoa</taxon>
        <taxon>Ecdysozoa</taxon>
        <taxon>Arthropoda</taxon>
        <taxon>Hexapoda</taxon>
        <taxon>Insecta</taxon>
        <taxon>Pterygota</taxon>
        <taxon>Neoptera</taxon>
        <taxon>Endopterygota</taxon>
        <taxon>Diptera</taxon>
        <taxon>Brachycera</taxon>
        <taxon>Muscomorpha</taxon>
        <taxon>Ephydroidea</taxon>
        <taxon>Drosophilidae</taxon>
        <taxon>Drosophila</taxon>
    </lineage>
</organism>
<dbReference type="OMA" id="SCIITTH"/>
<dbReference type="AlphaFoldDB" id="A0A484AU92"/>
<dbReference type="InterPro" id="IPR051333">
    <property type="entry name" value="CLIP_Serine_Protease"/>
</dbReference>
<gene>
    <name evidence="3" type="ORF">AWZ03_014415</name>
</gene>
<evidence type="ECO:0000313" key="4">
    <source>
        <dbReference type="Proteomes" id="UP000295192"/>
    </source>
</evidence>
<dbReference type="InterPro" id="IPR009003">
    <property type="entry name" value="Peptidase_S1_PA"/>
</dbReference>
<evidence type="ECO:0000256" key="1">
    <source>
        <dbReference type="SAM" id="SignalP"/>
    </source>
</evidence>
<dbReference type="PANTHER" id="PTHR24260">
    <property type="match status" value="1"/>
</dbReference>
<dbReference type="Gene3D" id="2.40.10.10">
    <property type="entry name" value="Trypsin-like serine proteases"/>
    <property type="match status" value="1"/>
</dbReference>
<sequence>MALKTFNVIVLCIFLPLANSFMWKIYQLKENMPCLDKKSTCKLPDNCSTWNAYKDQQDSLASCGFKSSTGMELRCCPNQFPEGYVPPTTPKPTPPTPHPSIPTDFEVKHLAPILYSTVYMDGFEYHCTAIILSPTKLLTTSKCVGKKVRQKPSRIAVGVTDPRINYDEELEFAVTRNIKQMNNDLALLELRTAIDFTDKAMANGSIAILCHTDELAGQPKLYAVGFAQNTVTNCGLFQTRLERLSDCRVPELRLPVRGIDITSTHICARAMPESSARSDGCINCLTASSSVLHVERADGSLCVAGIATPTTDECNLTDNPVLYTIFLNSAFKNFLGLPESASN</sequence>
<dbReference type="GO" id="GO:0006508">
    <property type="term" value="P:proteolysis"/>
    <property type="evidence" value="ECO:0007669"/>
    <property type="project" value="InterPro"/>
</dbReference>
<dbReference type="EMBL" id="LSRL02001298">
    <property type="protein sequence ID" value="TDG39161.1"/>
    <property type="molecule type" value="Genomic_DNA"/>
</dbReference>
<dbReference type="OrthoDB" id="7872189at2759"/>
<accession>A0A484AU92</accession>
<protein>
    <recommendedName>
        <fullName evidence="2">Peptidase S1 domain-containing protein</fullName>
    </recommendedName>
</protein>
<dbReference type="Proteomes" id="UP000295192">
    <property type="component" value="Unassembled WGS sequence"/>
</dbReference>
<dbReference type="Pfam" id="PF00089">
    <property type="entry name" value="Trypsin"/>
    <property type="match status" value="1"/>
</dbReference>
<keyword evidence="1" id="KW-0732">Signal</keyword>
<dbReference type="InterPro" id="IPR043504">
    <property type="entry name" value="Peptidase_S1_PA_chymotrypsin"/>
</dbReference>
<dbReference type="SUPFAM" id="SSF50494">
    <property type="entry name" value="Trypsin-like serine proteases"/>
    <property type="match status" value="1"/>
</dbReference>
<feature type="signal peptide" evidence="1">
    <location>
        <begin position="1"/>
        <end position="20"/>
    </location>
</feature>
<keyword evidence="4" id="KW-1185">Reference proteome</keyword>
<feature type="domain" description="Peptidase S1" evidence="2">
    <location>
        <begin position="122"/>
        <end position="274"/>
    </location>
</feature>
<dbReference type="PANTHER" id="PTHR24260:SF136">
    <property type="entry name" value="GH08193P-RELATED"/>
    <property type="match status" value="1"/>
</dbReference>
<comment type="caution">
    <text evidence="3">The sequence shown here is derived from an EMBL/GenBank/DDBJ whole genome shotgun (WGS) entry which is preliminary data.</text>
</comment>
<dbReference type="InterPro" id="IPR001254">
    <property type="entry name" value="Trypsin_dom"/>
</dbReference>
<reference evidence="3 4" key="1">
    <citation type="journal article" date="2019" name="J. Hered.">
        <title>An Improved Genome Assembly for Drosophila navojoa, the Basal Species in the mojavensis Cluster.</title>
        <authorList>
            <person name="Vanderlinde T."/>
            <person name="Dupim E.G."/>
            <person name="Nazario-Yepiz N.O."/>
            <person name="Carvalho A.B."/>
        </authorList>
    </citation>
    <scope>NUCLEOTIDE SEQUENCE [LARGE SCALE GENOMIC DNA]</scope>
    <source>
        <strain evidence="3">Navoj_Jal97</strain>
        <tissue evidence="3">Whole organism</tissue>
    </source>
</reference>
<name>A0A484AU92_DRONA</name>